<evidence type="ECO:0000256" key="1">
    <source>
        <dbReference type="SAM" id="MobiDB-lite"/>
    </source>
</evidence>
<dbReference type="EMBL" id="HG994369">
    <property type="protein sequence ID" value="CAF1929052.1"/>
    <property type="molecule type" value="Genomic_DNA"/>
</dbReference>
<dbReference type="SMR" id="A0A078FD53"/>
<dbReference type="Gramene" id="CDY12310">
    <property type="protein sequence ID" value="CDY12310"/>
    <property type="gene ID" value="GSBRNA2T00061407001"/>
</dbReference>
<feature type="compositionally biased region" description="Basic and acidic residues" evidence="1">
    <location>
        <begin position="145"/>
        <end position="158"/>
    </location>
</feature>
<keyword evidence="4" id="KW-1185">Reference proteome</keyword>
<dbReference type="STRING" id="3708.A0A078FD53"/>
<dbReference type="EMBL" id="LK032019">
    <property type="protein sequence ID" value="CDY12310.1"/>
    <property type="molecule type" value="Genomic_DNA"/>
</dbReference>
<sequence length="223" mass="25989">MIYSAPLEDVRHLVNHYVKLRQEFIFEQATDKHREISQFIHQQSATKLLAKKLLRAMLEVDSQQQNESYQRLRTLVEAERSYHRNALDILDQLHSKMVAEEEATESSPKSLPLYLEDAVSHPQEETNSNHRGEIKSIHIEDTECSHQEVTKLNSKNETKSSSPQEEYIFPLNNSKQRKSSIQQSCWCLIKQRSGGWDRLVGRRIQGQSSLHTWRNKGKLLQAK</sequence>
<accession>A0A078FD53</accession>
<name>A0A078FD53_BRANA</name>
<feature type="region of interest" description="Disordered" evidence="1">
    <location>
        <begin position="145"/>
        <end position="165"/>
    </location>
</feature>
<reference evidence="2" key="3">
    <citation type="submission" date="2021-01" db="EMBL/GenBank/DDBJ databases">
        <authorList>
            <consortium name="Genoscope - CEA"/>
            <person name="William W."/>
        </authorList>
    </citation>
    <scope>NUCLEOTIDE SEQUENCE</scope>
</reference>
<dbReference type="Proteomes" id="UP000028999">
    <property type="component" value="Unassembled WGS sequence"/>
</dbReference>
<reference evidence="3" key="2">
    <citation type="submission" date="2014-06" db="EMBL/GenBank/DDBJ databases">
        <authorList>
            <person name="Genoscope - CEA"/>
        </authorList>
    </citation>
    <scope>NUCLEOTIDE SEQUENCE</scope>
</reference>
<dbReference type="AlphaFoldDB" id="A0A078FD53"/>
<dbReference type="Proteomes" id="UP001295469">
    <property type="component" value="Chromosome C05"/>
</dbReference>
<evidence type="ECO:0000313" key="3">
    <source>
        <dbReference type="EMBL" id="CDY12310.1"/>
    </source>
</evidence>
<reference evidence="3 4" key="1">
    <citation type="journal article" date="2014" name="Science">
        <title>Plant genetics. Early allopolyploid evolution in the post-Neolithic Brassica napus oilseed genome.</title>
        <authorList>
            <person name="Chalhoub B."/>
            <person name="Denoeud F."/>
            <person name="Liu S."/>
            <person name="Parkin I.A."/>
            <person name="Tang H."/>
            <person name="Wang X."/>
            <person name="Chiquet J."/>
            <person name="Belcram H."/>
            <person name="Tong C."/>
            <person name="Samans B."/>
            <person name="Correa M."/>
            <person name="Da Silva C."/>
            <person name="Just J."/>
            <person name="Falentin C."/>
            <person name="Koh C.S."/>
            <person name="Le Clainche I."/>
            <person name="Bernard M."/>
            <person name="Bento P."/>
            <person name="Noel B."/>
            <person name="Labadie K."/>
            <person name="Alberti A."/>
            <person name="Charles M."/>
            <person name="Arnaud D."/>
            <person name="Guo H."/>
            <person name="Daviaud C."/>
            <person name="Alamery S."/>
            <person name="Jabbari K."/>
            <person name="Zhao M."/>
            <person name="Edger P.P."/>
            <person name="Chelaifa H."/>
            <person name="Tack D."/>
            <person name="Lassalle G."/>
            <person name="Mestiri I."/>
            <person name="Schnel N."/>
            <person name="Le Paslier M.C."/>
            <person name="Fan G."/>
            <person name="Renault V."/>
            <person name="Bayer P.E."/>
            <person name="Golicz A.A."/>
            <person name="Manoli S."/>
            <person name="Lee T.H."/>
            <person name="Thi V.H."/>
            <person name="Chalabi S."/>
            <person name="Hu Q."/>
            <person name="Fan C."/>
            <person name="Tollenaere R."/>
            <person name="Lu Y."/>
            <person name="Battail C."/>
            <person name="Shen J."/>
            <person name="Sidebottom C.H."/>
            <person name="Wang X."/>
            <person name="Canaguier A."/>
            <person name="Chauveau A."/>
            <person name="Berard A."/>
            <person name="Deniot G."/>
            <person name="Guan M."/>
            <person name="Liu Z."/>
            <person name="Sun F."/>
            <person name="Lim Y.P."/>
            <person name="Lyons E."/>
            <person name="Town C.D."/>
            <person name="Bancroft I."/>
            <person name="Wang X."/>
            <person name="Meng J."/>
            <person name="Ma J."/>
            <person name="Pires J.C."/>
            <person name="King G.J."/>
            <person name="Brunel D."/>
            <person name="Delourme R."/>
            <person name="Renard M."/>
            <person name="Aury J.M."/>
            <person name="Adams K.L."/>
            <person name="Batley J."/>
            <person name="Snowdon R.J."/>
            <person name="Tost J."/>
            <person name="Edwards D."/>
            <person name="Zhou Y."/>
            <person name="Hua W."/>
            <person name="Sharpe A.G."/>
            <person name="Paterson A.H."/>
            <person name="Guan C."/>
            <person name="Wincker P."/>
        </authorList>
    </citation>
    <scope>NUCLEOTIDE SEQUENCE [LARGE SCALE GENOMIC DNA]</scope>
    <source>
        <strain evidence="4">cv. Darmor-bzh</strain>
    </source>
</reference>
<gene>
    <name evidence="3" type="primary">BnaA09g25100D</name>
    <name evidence="2" type="ORF">DARMORV10_C05P30690.1</name>
    <name evidence="3" type="ORF">GSBRNA2T00061407001</name>
</gene>
<dbReference type="InterPro" id="IPR027267">
    <property type="entry name" value="AH/BAR_dom_sf"/>
</dbReference>
<evidence type="ECO:0000313" key="2">
    <source>
        <dbReference type="EMBL" id="CAF1929052.1"/>
    </source>
</evidence>
<evidence type="ECO:0000313" key="4">
    <source>
        <dbReference type="Proteomes" id="UP000028999"/>
    </source>
</evidence>
<protein>
    <submittedName>
        <fullName evidence="2">(rape) hypothetical protein</fullName>
    </submittedName>
    <submittedName>
        <fullName evidence="3">BnaA09g25100D protein</fullName>
    </submittedName>
</protein>
<organism evidence="3 4">
    <name type="scientific">Brassica napus</name>
    <name type="common">Rape</name>
    <dbReference type="NCBI Taxonomy" id="3708"/>
    <lineage>
        <taxon>Eukaryota</taxon>
        <taxon>Viridiplantae</taxon>
        <taxon>Streptophyta</taxon>
        <taxon>Embryophyta</taxon>
        <taxon>Tracheophyta</taxon>
        <taxon>Spermatophyta</taxon>
        <taxon>Magnoliopsida</taxon>
        <taxon>eudicotyledons</taxon>
        <taxon>Gunneridae</taxon>
        <taxon>Pentapetalae</taxon>
        <taxon>rosids</taxon>
        <taxon>malvids</taxon>
        <taxon>Brassicales</taxon>
        <taxon>Brassicaceae</taxon>
        <taxon>Brassiceae</taxon>
        <taxon>Brassica</taxon>
    </lineage>
</organism>
<dbReference type="SUPFAM" id="SSF103657">
    <property type="entry name" value="BAR/IMD domain-like"/>
    <property type="match status" value="1"/>
</dbReference>
<dbReference type="PaxDb" id="3708-A0A078FD53"/>
<proteinExistence type="predicted"/>